<evidence type="ECO:0000259" key="1">
    <source>
        <dbReference type="Pfam" id="PF12146"/>
    </source>
</evidence>
<dbReference type="OrthoDB" id="5379975at2"/>
<dbReference type="EMBL" id="QYUP01000109">
    <property type="protein sequence ID" value="RJG16294.1"/>
    <property type="molecule type" value="Genomic_DNA"/>
</dbReference>
<dbReference type="AlphaFoldDB" id="A0A418XUB0"/>
<dbReference type="SUPFAM" id="SSF53474">
    <property type="entry name" value="alpha/beta-Hydrolases"/>
    <property type="match status" value="1"/>
</dbReference>
<feature type="domain" description="Serine aminopeptidase S33" evidence="1">
    <location>
        <begin position="81"/>
        <end position="183"/>
    </location>
</feature>
<comment type="caution">
    <text evidence="2">The sequence shown here is derived from an EMBL/GenBank/DDBJ whole genome shotgun (WGS) entry which is preliminary data.</text>
</comment>
<dbReference type="Pfam" id="PF12146">
    <property type="entry name" value="Hydrolase_4"/>
    <property type="match status" value="1"/>
</dbReference>
<dbReference type="PANTHER" id="PTHR43265:SF1">
    <property type="entry name" value="ESTERASE ESTD"/>
    <property type="match status" value="1"/>
</dbReference>
<evidence type="ECO:0000313" key="3">
    <source>
        <dbReference type="Proteomes" id="UP000284006"/>
    </source>
</evidence>
<keyword evidence="2" id="KW-0378">Hydrolase</keyword>
<dbReference type="InterPro" id="IPR053145">
    <property type="entry name" value="AB_hydrolase_Est10"/>
</dbReference>
<dbReference type="GO" id="GO:0052689">
    <property type="term" value="F:carboxylic ester hydrolase activity"/>
    <property type="evidence" value="ECO:0007669"/>
    <property type="project" value="TreeGrafter"/>
</dbReference>
<dbReference type="Gene3D" id="3.40.50.1820">
    <property type="entry name" value="alpha/beta hydrolase"/>
    <property type="match status" value="1"/>
</dbReference>
<proteinExistence type="predicted"/>
<dbReference type="InterPro" id="IPR029058">
    <property type="entry name" value="AB_hydrolase_fold"/>
</dbReference>
<keyword evidence="3" id="KW-1185">Reference proteome</keyword>
<protein>
    <submittedName>
        <fullName evidence="2">Hydrolase 1, exosortase A system-associated</fullName>
    </submittedName>
</protein>
<dbReference type="InterPro" id="IPR017531">
    <property type="entry name" value="Hydrolase-1_PEP"/>
</dbReference>
<dbReference type="PANTHER" id="PTHR43265">
    <property type="entry name" value="ESTERASE ESTD"/>
    <property type="match status" value="1"/>
</dbReference>
<sequence>MSACTASAALRSGRPRKSRRRRRCWRLLPPLSRGQPVNYQEIALSFDCGDDALYGIVSLPEQAARRGVLIVVGGPQYRAGSHRQFTGLARALAAEGIAAMRFDYRGMGDSEGDMRNFETVGDDLQAAVDRFFSAVPGMDEVVIWGLCDGASAAMFYAGGDRRVSGLVLLNPWARTANGIARTTLKHYYRARLTDPALWKKIARGRFDFAAAAASLARMVSAALGAGRTGGGPAAQDAAPLPERMRAGLARFKGQVLFIFSEADLTAQEFLDLVRGAPEWQDLLKAGRVTQQRIDEADHSFSRRVWKDRVARLTVEWVRSW</sequence>
<reference evidence="2 3" key="1">
    <citation type="submission" date="2018-09" db="EMBL/GenBank/DDBJ databases">
        <authorList>
            <person name="Zhu H."/>
        </authorList>
    </citation>
    <scope>NUCLEOTIDE SEQUENCE [LARGE SCALE GENOMIC DNA]</scope>
    <source>
        <strain evidence="2 3">K1S02-61</strain>
    </source>
</reference>
<accession>A0A418XUB0</accession>
<dbReference type="Proteomes" id="UP000284006">
    <property type="component" value="Unassembled WGS sequence"/>
</dbReference>
<dbReference type="InterPro" id="IPR022742">
    <property type="entry name" value="Hydrolase_4"/>
</dbReference>
<name>A0A418XUB0_9BURK</name>
<dbReference type="NCBIfam" id="TIGR03100">
    <property type="entry name" value="hydr1_PEP"/>
    <property type="match status" value="1"/>
</dbReference>
<gene>
    <name evidence="2" type="ORF">D3872_11170</name>
</gene>
<evidence type="ECO:0000313" key="2">
    <source>
        <dbReference type="EMBL" id="RJG16294.1"/>
    </source>
</evidence>
<organism evidence="2 3">
    <name type="scientific">Massilia cavernae</name>
    <dbReference type="NCBI Taxonomy" id="2320864"/>
    <lineage>
        <taxon>Bacteria</taxon>
        <taxon>Pseudomonadati</taxon>
        <taxon>Pseudomonadota</taxon>
        <taxon>Betaproteobacteria</taxon>
        <taxon>Burkholderiales</taxon>
        <taxon>Oxalobacteraceae</taxon>
        <taxon>Telluria group</taxon>
        <taxon>Massilia</taxon>
    </lineage>
</organism>